<evidence type="ECO:0000256" key="1">
    <source>
        <dbReference type="SAM" id="Phobius"/>
    </source>
</evidence>
<keyword evidence="1" id="KW-0812">Transmembrane</keyword>
<name>A0A396RNH9_9SPHN</name>
<evidence type="ECO:0000313" key="2">
    <source>
        <dbReference type="EMBL" id="RHW18057.1"/>
    </source>
</evidence>
<dbReference type="EMBL" id="QWLV01000002">
    <property type="protein sequence ID" value="RHW18057.1"/>
    <property type="molecule type" value="Genomic_DNA"/>
</dbReference>
<keyword evidence="1" id="KW-1133">Transmembrane helix</keyword>
<organism evidence="2 3">
    <name type="scientific">Sphingomonas gilva</name>
    <dbReference type="NCBI Taxonomy" id="2305907"/>
    <lineage>
        <taxon>Bacteria</taxon>
        <taxon>Pseudomonadati</taxon>
        <taxon>Pseudomonadota</taxon>
        <taxon>Alphaproteobacteria</taxon>
        <taxon>Sphingomonadales</taxon>
        <taxon>Sphingomonadaceae</taxon>
        <taxon>Sphingomonas</taxon>
    </lineage>
</organism>
<proteinExistence type="predicted"/>
<reference evidence="2 3" key="1">
    <citation type="submission" date="2018-08" db="EMBL/GenBank/DDBJ databases">
        <title>The multiple taxonomic identification of Sphingomonas gilva.</title>
        <authorList>
            <person name="Zhu D."/>
            <person name="Zheng S."/>
        </authorList>
    </citation>
    <scope>NUCLEOTIDE SEQUENCE [LARGE SCALE GENOMIC DNA]</scope>
    <source>
        <strain evidence="2 3">ZDH117</strain>
    </source>
</reference>
<sequence>MKAADRDQGERVQRVRAGVTGLAAVLVIGGLAGAIFNSASEERPVGPTGTSDAEAVAAITGNTATAIETTPNEPLAELGVAPATTNESAVAAPK</sequence>
<feature type="transmembrane region" description="Helical" evidence="1">
    <location>
        <begin position="15"/>
        <end position="36"/>
    </location>
</feature>
<keyword evidence="1" id="KW-0472">Membrane</keyword>
<keyword evidence="3" id="KW-1185">Reference proteome</keyword>
<dbReference type="AlphaFoldDB" id="A0A396RNH9"/>
<dbReference type="Proteomes" id="UP000266693">
    <property type="component" value="Unassembled WGS sequence"/>
</dbReference>
<evidence type="ECO:0000313" key="3">
    <source>
        <dbReference type="Proteomes" id="UP000266693"/>
    </source>
</evidence>
<comment type="caution">
    <text evidence="2">The sequence shown here is derived from an EMBL/GenBank/DDBJ whole genome shotgun (WGS) entry which is preliminary data.</text>
</comment>
<gene>
    <name evidence="2" type="ORF">D1610_06060</name>
</gene>
<protein>
    <submittedName>
        <fullName evidence="2">Uncharacterized protein</fullName>
    </submittedName>
</protein>
<accession>A0A396RNH9</accession>